<evidence type="ECO:0000256" key="2">
    <source>
        <dbReference type="ARBA" id="ARBA00023125"/>
    </source>
</evidence>
<dbReference type="InterPro" id="IPR050109">
    <property type="entry name" value="HTH-type_TetR-like_transc_reg"/>
</dbReference>
<keyword evidence="2 4" id="KW-0238">DNA-binding</keyword>
<dbReference type="PANTHER" id="PTHR30055">
    <property type="entry name" value="HTH-TYPE TRANSCRIPTIONAL REGULATOR RUTR"/>
    <property type="match status" value="1"/>
</dbReference>
<dbReference type="InterPro" id="IPR009057">
    <property type="entry name" value="Homeodomain-like_sf"/>
</dbReference>
<dbReference type="Gene3D" id="1.10.357.10">
    <property type="entry name" value="Tetracycline Repressor, domain 2"/>
    <property type="match status" value="1"/>
</dbReference>
<dbReference type="InterPro" id="IPR023772">
    <property type="entry name" value="DNA-bd_HTH_TetR-type_CS"/>
</dbReference>
<dbReference type="GO" id="GO:0003700">
    <property type="term" value="F:DNA-binding transcription factor activity"/>
    <property type="evidence" value="ECO:0007669"/>
    <property type="project" value="TreeGrafter"/>
</dbReference>
<dbReference type="RefSeq" id="WP_306254986.1">
    <property type="nucleotide sequence ID" value="NZ_JAUFSA010000001.1"/>
</dbReference>
<protein>
    <submittedName>
        <fullName evidence="6">TetR/AcrR family transcriptional regulator</fullName>
    </submittedName>
</protein>
<evidence type="ECO:0000313" key="7">
    <source>
        <dbReference type="Proteomes" id="UP001229081"/>
    </source>
</evidence>
<dbReference type="GO" id="GO:0000976">
    <property type="term" value="F:transcription cis-regulatory region binding"/>
    <property type="evidence" value="ECO:0007669"/>
    <property type="project" value="TreeGrafter"/>
</dbReference>
<gene>
    <name evidence="6" type="ORF">QXL92_07795</name>
</gene>
<keyword evidence="3" id="KW-0804">Transcription</keyword>
<dbReference type="SUPFAM" id="SSF46689">
    <property type="entry name" value="Homeodomain-like"/>
    <property type="match status" value="1"/>
</dbReference>
<proteinExistence type="predicted"/>
<reference evidence="6" key="1">
    <citation type="submission" date="2023-06" db="EMBL/GenBank/DDBJ databases">
        <title>Identification of two novel mycobacterium reveal diversities and complexities of Mycobacterium gordonae clade.</title>
        <authorList>
            <person name="Matsumoto Y."/>
            <person name="Nakamura S."/>
            <person name="Motooka D."/>
            <person name="Fukushima K."/>
        </authorList>
    </citation>
    <scope>NUCLEOTIDE SEQUENCE</scope>
    <source>
        <strain evidence="6">TY812</strain>
    </source>
</reference>
<dbReference type="PROSITE" id="PS01081">
    <property type="entry name" value="HTH_TETR_1"/>
    <property type="match status" value="1"/>
</dbReference>
<dbReference type="InterPro" id="IPR036271">
    <property type="entry name" value="Tet_transcr_reg_TetR-rel_C_sf"/>
</dbReference>
<dbReference type="SUPFAM" id="SSF48498">
    <property type="entry name" value="Tetracyclin repressor-like, C-terminal domain"/>
    <property type="match status" value="1"/>
</dbReference>
<sequence>MVSFVGRVPCMTTESDKPYHHGQLGRAGIDGAVEEVESVGVAAVSMRRIARRAGVSHAALSYRFGDKAGIFTAVATEGFRLAAAAIGSKASGPNGFVHGGQAYIAFALTHRGYFEVMFRPNLYRGDDAQLAEARAAAFGVLYGSARASLEAHRGGPVSDDEVRGLVLAGWSTSHGFATLALTANLSEQLEAGSDALAALIVRGTVTMGELAQSAESQLDPGEKNSAG</sequence>
<evidence type="ECO:0000256" key="3">
    <source>
        <dbReference type="ARBA" id="ARBA00023163"/>
    </source>
</evidence>
<dbReference type="InterPro" id="IPR025996">
    <property type="entry name" value="MT1864/Rv1816-like_C"/>
</dbReference>
<evidence type="ECO:0000256" key="1">
    <source>
        <dbReference type="ARBA" id="ARBA00023015"/>
    </source>
</evidence>
<dbReference type="AlphaFoldDB" id="A0AAJ1W1J2"/>
<keyword evidence="1" id="KW-0805">Transcription regulation</keyword>
<evidence type="ECO:0000256" key="4">
    <source>
        <dbReference type="PROSITE-ProRule" id="PRU00335"/>
    </source>
</evidence>
<evidence type="ECO:0000313" key="6">
    <source>
        <dbReference type="EMBL" id="MDP7734643.1"/>
    </source>
</evidence>
<dbReference type="PANTHER" id="PTHR30055:SF220">
    <property type="entry name" value="TETR-FAMILY REGULATORY PROTEIN"/>
    <property type="match status" value="1"/>
</dbReference>
<dbReference type="PROSITE" id="PS50977">
    <property type="entry name" value="HTH_TETR_2"/>
    <property type="match status" value="1"/>
</dbReference>
<name>A0AAJ1W1J2_9MYCO</name>
<dbReference type="EMBL" id="JAUFSA010000001">
    <property type="protein sequence ID" value="MDP7734643.1"/>
    <property type="molecule type" value="Genomic_DNA"/>
</dbReference>
<organism evidence="6 7">
    <name type="scientific">Mycobacterium paragordonae</name>
    <dbReference type="NCBI Taxonomy" id="1389713"/>
    <lineage>
        <taxon>Bacteria</taxon>
        <taxon>Bacillati</taxon>
        <taxon>Actinomycetota</taxon>
        <taxon>Actinomycetes</taxon>
        <taxon>Mycobacteriales</taxon>
        <taxon>Mycobacteriaceae</taxon>
        <taxon>Mycobacterium</taxon>
    </lineage>
</organism>
<dbReference type="Proteomes" id="UP001229081">
    <property type="component" value="Unassembled WGS sequence"/>
</dbReference>
<dbReference type="Pfam" id="PF00440">
    <property type="entry name" value="TetR_N"/>
    <property type="match status" value="1"/>
</dbReference>
<dbReference type="InterPro" id="IPR001647">
    <property type="entry name" value="HTH_TetR"/>
</dbReference>
<dbReference type="Pfam" id="PF13305">
    <property type="entry name" value="TetR_C_33"/>
    <property type="match status" value="1"/>
</dbReference>
<comment type="caution">
    <text evidence="6">The sequence shown here is derived from an EMBL/GenBank/DDBJ whole genome shotgun (WGS) entry which is preliminary data.</text>
</comment>
<evidence type="ECO:0000259" key="5">
    <source>
        <dbReference type="PROSITE" id="PS50977"/>
    </source>
</evidence>
<feature type="domain" description="HTH tetR-type" evidence="5">
    <location>
        <begin position="22"/>
        <end position="82"/>
    </location>
</feature>
<accession>A0AAJ1W1J2</accession>
<feature type="DNA-binding region" description="H-T-H motif" evidence="4">
    <location>
        <begin position="45"/>
        <end position="64"/>
    </location>
</feature>